<accession>A0A7C9J8N5</accession>
<organism evidence="2 3">
    <name type="scientific">Herbidospora solisilvae</name>
    <dbReference type="NCBI Taxonomy" id="2696284"/>
    <lineage>
        <taxon>Bacteria</taxon>
        <taxon>Bacillati</taxon>
        <taxon>Actinomycetota</taxon>
        <taxon>Actinomycetes</taxon>
        <taxon>Streptosporangiales</taxon>
        <taxon>Streptosporangiaceae</taxon>
        <taxon>Herbidospora</taxon>
    </lineage>
</organism>
<protein>
    <submittedName>
        <fullName evidence="2">Uncharacterized protein</fullName>
    </submittedName>
</protein>
<name>A0A7C9J8N5_9ACTN</name>
<keyword evidence="3" id="KW-1185">Reference proteome</keyword>
<feature type="repeat" description="ANK" evidence="1">
    <location>
        <begin position="44"/>
        <end position="70"/>
    </location>
</feature>
<dbReference type="AlphaFoldDB" id="A0A7C9J8N5"/>
<dbReference type="Proteomes" id="UP000479526">
    <property type="component" value="Unassembled WGS sequence"/>
</dbReference>
<evidence type="ECO:0000256" key="1">
    <source>
        <dbReference type="PROSITE-ProRule" id="PRU00023"/>
    </source>
</evidence>
<reference evidence="2 3" key="1">
    <citation type="submission" date="2020-01" db="EMBL/GenBank/DDBJ databases">
        <title>Herbidospora sp. NEAU-GS84 nov., a novel actinomycete isolated from soil.</title>
        <authorList>
            <person name="Han L."/>
        </authorList>
    </citation>
    <scope>NUCLEOTIDE SEQUENCE [LARGE SCALE GENOMIC DNA]</scope>
    <source>
        <strain evidence="2 3">NEAU-GS84</strain>
    </source>
</reference>
<gene>
    <name evidence="2" type="ORF">GT755_38295</name>
</gene>
<proteinExistence type="predicted"/>
<dbReference type="InterPro" id="IPR002110">
    <property type="entry name" value="Ankyrin_rpt"/>
</dbReference>
<dbReference type="RefSeq" id="WP_161484427.1">
    <property type="nucleotide sequence ID" value="NZ_WXEW01000020.1"/>
</dbReference>
<dbReference type="PROSITE" id="PS50088">
    <property type="entry name" value="ANK_REPEAT"/>
    <property type="match status" value="1"/>
</dbReference>
<sequence>MNDSESNRSGDSLNEDLHDAIFDGDSDDVEVLLKRGADAESLFLDHTPLWLAVRRGNRDIVSVLLRAGVDPWRSVIGGRSAGSVALTGPLADLFADIPGAPPVDPAWMRRQRRADEVVAHYATWSKYRAQGESYAFVAGIDEDTAIRRLGLDPADCPITDGGDYRRALPGVGYEAYWLGTPPGGSGVALLNLVGTWPGSGHMWGPLSSPGPVVAVSTNVNVDTCIEIWRDGGNTRLFQSLQDPDDETTTEEWLCRFYDSSDDSATGGSKGLALGTLLTGVQVEEAWLFEAPKRLVVVPRT</sequence>
<dbReference type="Gene3D" id="1.25.40.20">
    <property type="entry name" value="Ankyrin repeat-containing domain"/>
    <property type="match status" value="1"/>
</dbReference>
<evidence type="ECO:0000313" key="3">
    <source>
        <dbReference type="Proteomes" id="UP000479526"/>
    </source>
</evidence>
<dbReference type="EMBL" id="WXEW01000020">
    <property type="protein sequence ID" value="NAS27506.1"/>
    <property type="molecule type" value="Genomic_DNA"/>
</dbReference>
<dbReference type="Pfam" id="PF00023">
    <property type="entry name" value="Ank"/>
    <property type="match status" value="1"/>
</dbReference>
<dbReference type="SUPFAM" id="SSF48403">
    <property type="entry name" value="Ankyrin repeat"/>
    <property type="match status" value="1"/>
</dbReference>
<evidence type="ECO:0000313" key="2">
    <source>
        <dbReference type="EMBL" id="NAS27506.1"/>
    </source>
</evidence>
<dbReference type="InterPro" id="IPR036770">
    <property type="entry name" value="Ankyrin_rpt-contain_sf"/>
</dbReference>
<keyword evidence="1" id="KW-0040">ANK repeat</keyword>
<comment type="caution">
    <text evidence="2">The sequence shown here is derived from an EMBL/GenBank/DDBJ whole genome shotgun (WGS) entry which is preliminary data.</text>
</comment>
<dbReference type="PROSITE" id="PS50297">
    <property type="entry name" value="ANK_REP_REGION"/>
    <property type="match status" value="1"/>
</dbReference>